<protein>
    <submittedName>
        <fullName evidence="1">Uncharacterized protein</fullName>
    </submittedName>
</protein>
<evidence type="ECO:0000313" key="1">
    <source>
        <dbReference type="EMBL" id="PJA40262.1"/>
    </source>
</evidence>
<dbReference type="AlphaFoldDB" id="A0A2M7X267"/>
<gene>
    <name evidence="1" type="ORF">CO178_02480</name>
</gene>
<sequence>DFNDLIELAKKIKDVASTKDIEYAFTLYAGLSLHFLIKPFTLLHIYANPEDMQILKDELRLTAVQNKEDANLGIIVNTDIVFVPTKEIGGFKVVEDKVLLRDLSQKNDEELVRQFRQHLTVS</sequence>
<feature type="non-terminal residue" evidence="1">
    <location>
        <position position="1"/>
    </location>
</feature>
<accession>A0A2M7X267</accession>
<dbReference type="Proteomes" id="UP000230683">
    <property type="component" value="Unassembled WGS sequence"/>
</dbReference>
<reference evidence="2" key="1">
    <citation type="submission" date="2017-09" db="EMBL/GenBank/DDBJ databases">
        <title>Depth-based differentiation of microbial function through sediment-hosted aquifers and enrichment of novel symbionts in the deep terrestrial subsurface.</title>
        <authorList>
            <person name="Probst A.J."/>
            <person name="Ladd B."/>
            <person name="Jarett J.K."/>
            <person name="Geller-Mcgrath D.E."/>
            <person name="Sieber C.M.K."/>
            <person name="Emerson J.B."/>
            <person name="Anantharaman K."/>
            <person name="Thomas B.C."/>
            <person name="Malmstrom R."/>
            <person name="Stieglmeier M."/>
            <person name="Klingl A."/>
            <person name="Woyke T."/>
            <person name="Ryan C.M."/>
            <person name="Banfield J.F."/>
        </authorList>
    </citation>
    <scope>NUCLEOTIDE SEQUENCE [LARGE SCALE GENOMIC DNA]</scope>
</reference>
<dbReference type="EMBL" id="PFWY01000108">
    <property type="protein sequence ID" value="PJA40262.1"/>
    <property type="molecule type" value="Genomic_DNA"/>
</dbReference>
<proteinExistence type="predicted"/>
<comment type="caution">
    <text evidence="1">The sequence shown here is derived from an EMBL/GenBank/DDBJ whole genome shotgun (WGS) entry which is preliminary data.</text>
</comment>
<evidence type="ECO:0000313" key="2">
    <source>
        <dbReference type="Proteomes" id="UP000230683"/>
    </source>
</evidence>
<name>A0A2M7X267_UNCKA</name>
<organism evidence="1 2">
    <name type="scientific">candidate division WWE3 bacterium CG_4_9_14_3_um_filter_34_6</name>
    <dbReference type="NCBI Taxonomy" id="1975079"/>
    <lineage>
        <taxon>Bacteria</taxon>
        <taxon>Katanobacteria</taxon>
    </lineage>
</organism>